<dbReference type="AlphaFoldDB" id="A0AA46I6S9"/>
<dbReference type="InterPro" id="IPR036249">
    <property type="entry name" value="Thioredoxin-like_sf"/>
</dbReference>
<comment type="caution">
    <text evidence="3">The sequence shown here is derived from an EMBL/GenBank/DDBJ whole genome shotgun (WGS) entry which is preliminary data.</text>
</comment>
<dbReference type="CDD" id="cd02947">
    <property type="entry name" value="TRX_family"/>
    <property type="match status" value="1"/>
</dbReference>
<evidence type="ECO:0000256" key="1">
    <source>
        <dbReference type="SAM" id="Coils"/>
    </source>
</evidence>
<gene>
    <name evidence="3" type="ORF">EV215_0722</name>
</gene>
<dbReference type="Pfam" id="PF00085">
    <property type="entry name" value="Thioredoxin"/>
    <property type="match status" value="1"/>
</dbReference>
<evidence type="ECO:0000259" key="2">
    <source>
        <dbReference type="Pfam" id="PF00085"/>
    </source>
</evidence>
<feature type="domain" description="Thioredoxin" evidence="2">
    <location>
        <begin position="40"/>
        <end position="138"/>
    </location>
</feature>
<dbReference type="GO" id="GO:0015035">
    <property type="term" value="F:protein-disulfide reductase activity"/>
    <property type="evidence" value="ECO:0007669"/>
    <property type="project" value="TreeGrafter"/>
</dbReference>
<dbReference type="PANTHER" id="PTHR45663">
    <property type="entry name" value="GEO12009P1"/>
    <property type="match status" value="1"/>
</dbReference>
<evidence type="ECO:0000313" key="4">
    <source>
        <dbReference type="Proteomes" id="UP000294678"/>
    </source>
</evidence>
<proteinExistence type="predicted"/>
<keyword evidence="1" id="KW-0175">Coiled coil</keyword>
<dbReference type="EMBL" id="SOBG01000002">
    <property type="protein sequence ID" value="TDT72026.1"/>
    <property type="molecule type" value="Genomic_DNA"/>
</dbReference>
<feature type="coiled-coil region" evidence="1">
    <location>
        <begin position="64"/>
        <end position="98"/>
    </location>
</feature>
<dbReference type="PANTHER" id="PTHR45663:SF11">
    <property type="entry name" value="GEO12009P1"/>
    <property type="match status" value="1"/>
</dbReference>
<dbReference type="SUPFAM" id="SSF52833">
    <property type="entry name" value="Thioredoxin-like"/>
    <property type="match status" value="1"/>
</dbReference>
<accession>A0AA46I6S9</accession>
<keyword evidence="4" id="KW-1185">Reference proteome</keyword>
<protein>
    <submittedName>
        <fullName evidence="3">Thioredoxin</fullName>
    </submittedName>
</protein>
<organism evidence="3 4">
    <name type="scientific">Hypnocyclicus thermotrophus</name>
    <dbReference type="NCBI Taxonomy" id="1627895"/>
    <lineage>
        <taxon>Bacteria</taxon>
        <taxon>Fusobacteriati</taxon>
        <taxon>Fusobacteriota</taxon>
        <taxon>Fusobacteriia</taxon>
        <taxon>Fusobacteriales</taxon>
        <taxon>Fusobacteriaceae</taxon>
        <taxon>Hypnocyclicus</taxon>
    </lineage>
</organism>
<dbReference type="Gene3D" id="3.40.30.10">
    <property type="entry name" value="Glutaredoxin"/>
    <property type="match status" value="1"/>
</dbReference>
<name>A0AA46I6S9_9FUSO</name>
<reference evidence="3 4" key="1">
    <citation type="submission" date="2019-03" db="EMBL/GenBank/DDBJ databases">
        <title>Genomic Encyclopedia of Type Strains, Phase IV (KMG-IV): sequencing the most valuable type-strain genomes for metagenomic binning, comparative biology and taxonomic classification.</title>
        <authorList>
            <person name="Goeker M."/>
        </authorList>
    </citation>
    <scope>NUCLEOTIDE SEQUENCE [LARGE SCALE GENOMIC DNA]</scope>
    <source>
        <strain evidence="3 4">DSM 100055</strain>
    </source>
</reference>
<sequence>MNYLNMKCPNCNKKIKLDKKYINNKLNCIYCGKEIILKEIKEITTETYLDEVIRVDKAVILNIYNKNCDNCKKLEETLKEVNNEYKDLKIVKLNAKENMKLVSGFMIRAVPTMILFLNGVQVDMRIGAIDKNALQRWLSMYNLLPSNY</sequence>
<dbReference type="Proteomes" id="UP000294678">
    <property type="component" value="Unassembled WGS sequence"/>
</dbReference>
<dbReference type="Gene3D" id="2.20.28.30">
    <property type="entry name" value="RNA polymerase ii, chain L"/>
    <property type="match status" value="1"/>
</dbReference>
<dbReference type="GO" id="GO:0005737">
    <property type="term" value="C:cytoplasm"/>
    <property type="evidence" value="ECO:0007669"/>
    <property type="project" value="TreeGrafter"/>
</dbReference>
<dbReference type="InterPro" id="IPR013766">
    <property type="entry name" value="Thioredoxin_domain"/>
</dbReference>
<evidence type="ECO:0000313" key="3">
    <source>
        <dbReference type="EMBL" id="TDT72026.1"/>
    </source>
</evidence>